<reference evidence="5 6" key="1">
    <citation type="submission" date="2019-02" db="EMBL/GenBank/DDBJ databases">
        <authorList>
            <consortium name="Pathogen Informatics"/>
        </authorList>
    </citation>
    <scope>NUCLEOTIDE SEQUENCE [LARGE SCALE GENOMIC DNA]</scope>
    <source>
        <strain evidence="5 6">3012STDY7089603</strain>
    </source>
</reference>
<gene>
    <name evidence="5" type="ORF">NCTC13150_00168</name>
</gene>
<dbReference type="EMBL" id="CAACYI010000001">
    <property type="protein sequence ID" value="VFB15668.1"/>
    <property type="molecule type" value="Genomic_DNA"/>
</dbReference>
<dbReference type="GO" id="GO:0020037">
    <property type="term" value="F:heme binding"/>
    <property type="evidence" value="ECO:0007669"/>
    <property type="project" value="InterPro"/>
</dbReference>
<comment type="caution">
    <text evidence="5">The sequence shown here is derived from an EMBL/GenBank/DDBJ whole genome shotgun (WGS) entry which is preliminary data.</text>
</comment>
<dbReference type="AlphaFoldDB" id="A0A8H2M4C3"/>
<dbReference type="InterPro" id="IPR037250">
    <property type="entry name" value="NEAT_dom_sf"/>
</dbReference>
<dbReference type="RefSeq" id="WP_072470295.1">
    <property type="nucleotide sequence ID" value="NZ_CAACYI010000001.1"/>
</dbReference>
<feature type="region of interest" description="Disordered" evidence="1">
    <location>
        <begin position="159"/>
        <end position="185"/>
    </location>
</feature>
<protein>
    <submittedName>
        <fullName evidence="5">Cell surface heme-binding protein Shp</fullName>
    </submittedName>
</protein>
<evidence type="ECO:0000256" key="2">
    <source>
        <dbReference type="SAM" id="Phobius"/>
    </source>
</evidence>
<name>A0A8H2M4C3_9FIRM</name>
<feature type="compositionally biased region" description="Low complexity" evidence="1">
    <location>
        <begin position="164"/>
        <end position="185"/>
    </location>
</feature>
<feature type="chain" id="PRO_5034074408" evidence="3">
    <location>
        <begin position="25"/>
        <end position="321"/>
    </location>
</feature>
<keyword evidence="6" id="KW-1185">Reference proteome</keyword>
<feature type="domain" description="Cell surface protein Shp haem-binding" evidence="4">
    <location>
        <begin position="27"/>
        <end position="162"/>
    </location>
</feature>
<organism evidence="5 6">
    <name type="scientific">Urinicoccus massiliensis</name>
    <dbReference type="NCBI Taxonomy" id="1723382"/>
    <lineage>
        <taxon>Bacteria</taxon>
        <taxon>Bacillati</taxon>
        <taxon>Bacillota</taxon>
        <taxon>Tissierellia</taxon>
        <taxon>Tissierellales</taxon>
        <taxon>Peptoniphilaceae</taxon>
        <taxon>Urinicoccus</taxon>
    </lineage>
</organism>
<evidence type="ECO:0000259" key="4">
    <source>
        <dbReference type="Pfam" id="PF11545"/>
    </source>
</evidence>
<dbReference type="Gene3D" id="2.60.40.1850">
    <property type="match status" value="1"/>
</dbReference>
<keyword evidence="3" id="KW-0732">Signal</keyword>
<evidence type="ECO:0000256" key="1">
    <source>
        <dbReference type="SAM" id="MobiDB-lite"/>
    </source>
</evidence>
<dbReference type="Proteomes" id="UP000377798">
    <property type="component" value="Unassembled WGS sequence"/>
</dbReference>
<evidence type="ECO:0000256" key="3">
    <source>
        <dbReference type="SAM" id="SignalP"/>
    </source>
</evidence>
<dbReference type="Pfam" id="PF11545">
    <property type="entry name" value="HemeBinding_Shp"/>
    <property type="match status" value="1"/>
</dbReference>
<accession>A0A8H2M4C3</accession>
<keyword evidence="2" id="KW-0812">Transmembrane</keyword>
<sequence length="321" mass="35240">MRKSKIFLFLTLILLFGFSQEALAYTQEIFKATPYYIHPVTGVIEDPGNNPGIGQGMTENVVHPQALVETTDDGRIFLSVRYNLANYIKNETFAVQKRGDASFYSVPAQVTASTETTKDYRIEIPSKDVIVRGSFFVGPMGRDVIFYYDIANPTPGNTDFKTLSGGSTSSSSRAPIQNQNQASQAQILNQTSAAISENTAGPTNLPSAGQIIPAAQPGKKVEQKVVNSKFSAGDLGYKHGLLTKDDPQIKKLYYSNQKDKKKGVKKKAPLGPITKAFIYAGIGLLTLLAFSGILVTVGLYIYYKSLERKTYSRMEGLYEKD</sequence>
<evidence type="ECO:0000313" key="5">
    <source>
        <dbReference type="EMBL" id="VFB15668.1"/>
    </source>
</evidence>
<feature type="signal peptide" evidence="3">
    <location>
        <begin position="1"/>
        <end position="24"/>
    </location>
</feature>
<keyword evidence="2" id="KW-1133">Transmembrane helix</keyword>
<proteinExistence type="predicted"/>
<keyword evidence="2" id="KW-0472">Membrane</keyword>
<feature type="transmembrane region" description="Helical" evidence="2">
    <location>
        <begin position="276"/>
        <end position="303"/>
    </location>
</feature>
<evidence type="ECO:0000313" key="6">
    <source>
        <dbReference type="Proteomes" id="UP000377798"/>
    </source>
</evidence>
<dbReference type="InterPro" id="IPR020985">
    <property type="entry name" value="Cell_surface_Shp_haem-bd"/>
</dbReference>